<dbReference type="Proteomes" id="UP001162972">
    <property type="component" value="Chromosome 16"/>
</dbReference>
<evidence type="ECO:0000256" key="5">
    <source>
        <dbReference type="ARBA" id="ARBA00022989"/>
    </source>
</evidence>
<evidence type="ECO:0000259" key="8">
    <source>
        <dbReference type="Pfam" id="PF01490"/>
    </source>
</evidence>
<evidence type="ECO:0000313" key="9">
    <source>
        <dbReference type="EMBL" id="KAJ6426196.1"/>
    </source>
</evidence>
<dbReference type="Pfam" id="PF01490">
    <property type="entry name" value="Aa_trans"/>
    <property type="match status" value="1"/>
</dbReference>
<name>A0AAD6KMS6_9ROSI</name>
<evidence type="ECO:0000256" key="6">
    <source>
        <dbReference type="ARBA" id="ARBA00023136"/>
    </source>
</evidence>
<keyword evidence="5 7" id="KW-1133">Transmembrane helix</keyword>
<evidence type="ECO:0000256" key="4">
    <source>
        <dbReference type="ARBA" id="ARBA00022970"/>
    </source>
</evidence>
<dbReference type="InterPro" id="IPR013057">
    <property type="entry name" value="AA_transpt_TM"/>
</dbReference>
<evidence type="ECO:0000256" key="3">
    <source>
        <dbReference type="ARBA" id="ARBA00022692"/>
    </source>
</evidence>
<feature type="transmembrane region" description="Helical" evidence="7">
    <location>
        <begin position="6"/>
        <end position="27"/>
    </location>
</feature>
<feature type="domain" description="Amino acid transporter transmembrane" evidence="8">
    <location>
        <begin position="1"/>
        <end position="34"/>
    </location>
</feature>
<dbReference type="EMBL" id="JAPFFJ010000006">
    <property type="protein sequence ID" value="KAJ6426196.1"/>
    <property type="molecule type" value="Genomic_DNA"/>
</dbReference>
<dbReference type="AlphaFoldDB" id="A0AAD6KMS6"/>
<sequence length="36" mass="4172">MIFPFFNSVLGLIGAMSFWPLTLYFPVQMYISQAKI</sequence>
<reference evidence="9 10" key="1">
    <citation type="journal article" date="2023" name="Int. J. Mol. Sci.">
        <title>De Novo Assembly and Annotation of 11 Diverse Shrub Willow (Salix) Genomes Reveals Novel Gene Organization in Sex-Linked Regions.</title>
        <authorList>
            <person name="Hyden B."/>
            <person name="Feng K."/>
            <person name="Yates T.B."/>
            <person name="Jawdy S."/>
            <person name="Cereghino C."/>
            <person name="Smart L.B."/>
            <person name="Muchero W."/>
        </authorList>
    </citation>
    <scope>NUCLEOTIDE SEQUENCE [LARGE SCALE GENOMIC DNA]</scope>
    <source>
        <tissue evidence="9">Shoot tip</tissue>
    </source>
</reference>
<evidence type="ECO:0000256" key="2">
    <source>
        <dbReference type="ARBA" id="ARBA00022448"/>
    </source>
</evidence>
<comment type="caution">
    <text evidence="9">The sequence shown here is derived from an EMBL/GenBank/DDBJ whole genome shotgun (WGS) entry which is preliminary data.</text>
</comment>
<dbReference type="GO" id="GO:0006865">
    <property type="term" value="P:amino acid transport"/>
    <property type="evidence" value="ECO:0007669"/>
    <property type="project" value="UniProtKB-KW"/>
</dbReference>
<keyword evidence="2" id="KW-0813">Transport</keyword>
<dbReference type="GO" id="GO:0016020">
    <property type="term" value="C:membrane"/>
    <property type="evidence" value="ECO:0007669"/>
    <property type="project" value="UniProtKB-SubCell"/>
</dbReference>
<gene>
    <name evidence="9" type="ORF">OIU84_026724</name>
</gene>
<keyword evidence="3 7" id="KW-0812">Transmembrane</keyword>
<evidence type="ECO:0000256" key="7">
    <source>
        <dbReference type="SAM" id="Phobius"/>
    </source>
</evidence>
<keyword evidence="4" id="KW-0029">Amino-acid transport</keyword>
<protein>
    <recommendedName>
        <fullName evidence="8">Amino acid transporter transmembrane domain-containing protein</fullName>
    </recommendedName>
</protein>
<feature type="non-terminal residue" evidence="9">
    <location>
        <position position="36"/>
    </location>
</feature>
<evidence type="ECO:0000256" key="1">
    <source>
        <dbReference type="ARBA" id="ARBA00004370"/>
    </source>
</evidence>
<keyword evidence="10" id="KW-1185">Reference proteome</keyword>
<organism evidence="9 10">
    <name type="scientific">Salix udensis</name>
    <dbReference type="NCBI Taxonomy" id="889485"/>
    <lineage>
        <taxon>Eukaryota</taxon>
        <taxon>Viridiplantae</taxon>
        <taxon>Streptophyta</taxon>
        <taxon>Embryophyta</taxon>
        <taxon>Tracheophyta</taxon>
        <taxon>Spermatophyta</taxon>
        <taxon>Magnoliopsida</taxon>
        <taxon>eudicotyledons</taxon>
        <taxon>Gunneridae</taxon>
        <taxon>Pentapetalae</taxon>
        <taxon>rosids</taxon>
        <taxon>fabids</taxon>
        <taxon>Malpighiales</taxon>
        <taxon>Salicaceae</taxon>
        <taxon>Saliceae</taxon>
        <taxon>Salix</taxon>
    </lineage>
</organism>
<proteinExistence type="predicted"/>
<evidence type="ECO:0000313" key="10">
    <source>
        <dbReference type="Proteomes" id="UP001162972"/>
    </source>
</evidence>
<accession>A0AAD6KMS6</accession>
<comment type="subcellular location">
    <subcellularLocation>
        <location evidence="1">Membrane</location>
    </subcellularLocation>
</comment>
<keyword evidence="6 7" id="KW-0472">Membrane</keyword>